<evidence type="ECO:0000256" key="1">
    <source>
        <dbReference type="ARBA" id="ARBA00022490"/>
    </source>
</evidence>
<dbReference type="PATRIC" id="fig|1408103.3.peg.3205"/>
<dbReference type="InterPro" id="IPR036100">
    <property type="entry name" value="QueA_sf"/>
</dbReference>
<evidence type="ECO:0000256" key="2">
    <source>
        <dbReference type="ARBA" id="ARBA00022679"/>
    </source>
</evidence>
<keyword evidence="3" id="KW-0949">S-adenosyl-L-methionine</keyword>
<dbReference type="PANTHER" id="PTHR30307">
    <property type="entry name" value="S-ADENOSYLMETHIONINE:TRNA RIBOSYLTRANSFERASE-ISOMERASE"/>
    <property type="match status" value="1"/>
</dbReference>
<dbReference type="PANTHER" id="PTHR30307:SF0">
    <property type="entry name" value="S-ADENOSYLMETHIONINE:TRNA RIBOSYLTRANSFERASE-ISOMERASE"/>
    <property type="match status" value="1"/>
</dbReference>
<gene>
    <name evidence="5" type="ORF">WQ57_14245</name>
</gene>
<dbReference type="RefSeq" id="WP_046524453.1">
    <property type="nucleotide sequence ID" value="NZ_LAYY01000015.1"/>
</dbReference>
<dbReference type="OrthoDB" id="9783887at2"/>
<evidence type="ECO:0000256" key="3">
    <source>
        <dbReference type="ARBA" id="ARBA00022691"/>
    </source>
</evidence>
<dbReference type="Proteomes" id="UP000034166">
    <property type="component" value="Unassembled WGS sequence"/>
</dbReference>
<dbReference type="Pfam" id="PF02547">
    <property type="entry name" value="Queuosine_synth"/>
    <property type="match status" value="1"/>
</dbReference>
<keyword evidence="2 5" id="KW-0808">Transferase</keyword>
<proteinExistence type="predicted"/>
<dbReference type="EMBL" id="LAYY01000015">
    <property type="protein sequence ID" value="KKK37360.1"/>
    <property type="molecule type" value="Genomic_DNA"/>
</dbReference>
<keyword evidence="1" id="KW-0963">Cytoplasm</keyword>
<keyword evidence="4" id="KW-0671">Queuosine biosynthesis</keyword>
<sequence>MTTAQLDFELPPELNASMPPERRGIRRDQVRMMVLDRISGRRIHDSFFRLGNYLKPGDLIVLNSSRTVPALLKGTWKRGKALMDTDVEVRLARRKDDSTWEALVAAAGASVGDTLQFSPGLSGVITGEKASSPIKSILFSQAGTELYNIFYDIGEPITYEYIEKPWKLDYYQTVFASSPGSVEMPSAGRAFSWELLFQLQNMGVSIAFIQLHTGLSYLGEDFDFHPEEHEETYHVPGEVMQKISSTKAAGGRIIAAGTTVVRAIETVGEGGKLSGSTNLYVSRDTRLNITDGILTGFHEPKASHLDMLTAFVSEHHLLCAYQEAVKSRYLWHEFGDMNLIL</sequence>
<comment type="caution">
    <text evidence="5">The sequence shown here is derived from an EMBL/GenBank/DDBJ whole genome shotgun (WGS) entry which is preliminary data.</text>
</comment>
<reference evidence="5 6" key="1">
    <citation type="submission" date="2015-04" db="EMBL/GenBank/DDBJ databases">
        <title>Taxonomic description and genome sequence of Bacillus campisalis sp. nov., a novel member of the genus Bacillus isolated from solar saltern.</title>
        <authorList>
            <person name="Mathan Kumar R."/>
            <person name="Kaur G."/>
            <person name="Kumar A."/>
            <person name="Singh N.K."/>
            <person name="Kaur N."/>
            <person name="Kumar N."/>
            <person name="Mayilraj S."/>
        </authorList>
    </citation>
    <scope>NUCLEOTIDE SEQUENCE [LARGE SCALE GENOMIC DNA]</scope>
    <source>
        <strain evidence="5 6">SA2-6</strain>
    </source>
</reference>
<dbReference type="SUPFAM" id="SSF111337">
    <property type="entry name" value="QueA-like"/>
    <property type="match status" value="1"/>
</dbReference>
<accession>A0A0M2SXM5</accession>
<dbReference type="InterPro" id="IPR003699">
    <property type="entry name" value="QueA"/>
</dbReference>
<dbReference type="Gene3D" id="2.40.10.240">
    <property type="entry name" value="QueA-like"/>
    <property type="match status" value="1"/>
</dbReference>
<organism evidence="5 6">
    <name type="scientific">Mesobacillus campisalis</name>
    <dbReference type="NCBI Taxonomy" id="1408103"/>
    <lineage>
        <taxon>Bacteria</taxon>
        <taxon>Bacillati</taxon>
        <taxon>Bacillota</taxon>
        <taxon>Bacilli</taxon>
        <taxon>Bacillales</taxon>
        <taxon>Bacillaceae</taxon>
        <taxon>Mesobacillus</taxon>
    </lineage>
</organism>
<dbReference type="Gene3D" id="3.40.1780.10">
    <property type="entry name" value="QueA-like"/>
    <property type="match status" value="1"/>
</dbReference>
<dbReference type="InterPro" id="IPR042118">
    <property type="entry name" value="QueA_dom1"/>
</dbReference>
<name>A0A0M2SXM5_9BACI</name>
<evidence type="ECO:0000313" key="6">
    <source>
        <dbReference type="Proteomes" id="UP000034166"/>
    </source>
</evidence>
<protein>
    <submittedName>
        <fullName evidence="5">S-adenosylmethionine tRNA ribosyltransferase</fullName>
    </submittedName>
</protein>
<dbReference type="AlphaFoldDB" id="A0A0M2SXM5"/>
<evidence type="ECO:0000256" key="4">
    <source>
        <dbReference type="ARBA" id="ARBA00022785"/>
    </source>
</evidence>
<dbReference type="InterPro" id="IPR042119">
    <property type="entry name" value="QueA_dom2"/>
</dbReference>
<evidence type="ECO:0000313" key="5">
    <source>
        <dbReference type="EMBL" id="KKK37360.1"/>
    </source>
</evidence>
<dbReference type="GO" id="GO:0008616">
    <property type="term" value="P:tRNA queuosine(34) biosynthetic process"/>
    <property type="evidence" value="ECO:0007669"/>
    <property type="project" value="UniProtKB-KW"/>
</dbReference>
<dbReference type="GO" id="GO:0051075">
    <property type="term" value="F:S-adenosylmethionine:tRNA ribosyltransferase-isomerase activity"/>
    <property type="evidence" value="ECO:0007669"/>
    <property type="project" value="TreeGrafter"/>
</dbReference>
<keyword evidence="6" id="KW-1185">Reference proteome</keyword>